<dbReference type="EMBL" id="KV921277">
    <property type="protein sequence ID" value="ORE21555.1"/>
    <property type="molecule type" value="Genomic_DNA"/>
</dbReference>
<reference evidence="2 3" key="1">
    <citation type="journal article" date="2016" name="Proc. Natl. Acad. Sci. U.S.A.">
        <title>Lipid metabolic changes in an early divergent fungus govern the establishment of a mutualistic symbiosis with endobacteria.</title>
        <authorList>
            <person name="Lastovetsky O.A."/>
            <person name="Gaspar M.L."/>
            <person name="Mondo S.J."/>
            <person name="LaButti K.M."/>
            <person name="Sandor L."/>
            <person name="Grigoriev I.V."/>
            <person name="Henry S.A."/>
            <person name="Pawlowska T.E."/>
        </authorList>
    </citation>
    <scope>NUCLEOTIDE SEQUENCE [LARGE SCALE GENOMIC DNA]</scope>
    <source>
        <strain evidence="2 3">ATCC 11559</strain>
    </source>
</reference>
<evidence type="ECO:0000259" key="1">
    <source>
        <dbReference type="Pfam" id="PF13358"/>
    </source>
</evidence>
<evidence type="ECO:0000313" key="2">
    <source>
        <dbReference type="EMBL" id="ORE21555.1"/>
    </source>
</evidence>
<dbReference type="Pfam" id="PF13358">
    <property type="entry name" value="DDE_3"/>
    <property type="match status" value="1"/>
</dbReference>
<organism evidence="2 3">
    <name type="scientific">Rhizopus microsporus</name>
    <dbReference type="NCBI Taxonomy" id="58291"/>
    <lineage>
        <taxon>Eukaryota</taxon>
        <taxon>Fungi</taxon>
        <taxon>Fungi incertae sedis</taxon>
        <taxon>Mucoromycota</taxon>
        <taxon>Mucoromycotina</taxon>
        <taxon>Mucoromycetes</taxon>
        <taxon>Mucorales</taxon>
        <taxon>Mucorineae</taxon>
        <taxon>Rhizopodaceae</taxon>
        <taxon>Rhizopus</taxon>
    </lineage>
</organism>
<sequence>MQYIAMDNAPFHKPKDDINELIKRSIRLPPYCPELKSIEHLWAIFKSKVKRSQFGDAEDLNTRISEGSQDIPTLESNKNFINYKPMIQSYIDKENDSGCAMEAEEDSAFQYSWIHPPQDGNLADNIGANVDHAKYRTLCCTAYGEAILYTYNGC</sequence>
<dbReference type="InterPro" id="IPR038717">
    <property type="entry name" value="Tc1-like_DDE_dom"/>
</dbReference>
<dbReference type="GO" id="GO:0003676">
    <property type="term" value="F:nucleic acid binding"/>
    <property type="evidence" value="ECO:0007669"/>
    <property type="project" value="InterPro"/>
</dbReference>
<accession>A0A1X0SB99</accession>
<dbReference type="AlphaFoldDB" id="A0A1X0SB99"/>
<feature type="domain" description="Tc1-like transposase DDE" evidence="1">
    <location>
        <begin position="3"/>
        <end position="60"/>
    </location>
</feature>
<name>A0A1X0SB99_RHIZD</name>
<dbReference type="Gene3D" id="3.30.420.10">
    <property type="entry name" value="Ribonuclease H-like superfamily/Ribonuclease H"/>
    <property type="match status" value="1"/>
</dbReference>
<proteinExistence type="predicted"/>
<dbReference type="Proteomes" id="UP000242381">
    <property type="component" value="Unassembled WGS sequence"/>
</dbReference>
<evidence type="ECO:0000313" key="3">
    <source>
        <dbReference type="Proteomes" id="UP000242381"/>
    </source>
</evidence>
<dbReference type="InterPro" id="IPR036397">
    <property type="entry name" value="RNaseH_sf"/>
</dbReference>
<protein>
    <recommendedName>
        <fullName evidence="1">Tc1-like transposase DDE domain-containing protein</fullName>
    </recommendedName>
</protein>
<gene>
    <name evidence="2" type="ORF">BCV71DRAFT_261042</name>
</gene>